<dbReference type="AlphaFoldDB" id="A0A6J4NHM4"/>
<accession>A0A6J4NHM4</accession>
<dbReference type="EMBL" id="CADCUO010000067">
    <property type="protein sequence ID" value="CAA9383095.1"/>
    <property type="molecule type" value="Genomic_DNA"/>
</dbReference>
<evidence type="ECO:0000313" key="3">
    <source>
        <dbReference type="EMBL" id="CAA9383095.1"/>
    </source>
</evidence>
<organism evidence="3">
    <name type="scientific">uncultured Propionibacteriaceae bacterium</name>
    <dbReference type="NCBI Taxonomy" id="257457"/>
    <lineage>
        <taxon>Bacteria</taxon>
        <taxon>Bacillati</taxon>
        <taxon>Actinomycetota</taxon>
        <taxon>Actinomycetes</taxon>
        <taxon>Propionibacteriales</taxon>
        <taxon>Propionibacteriaceae</taxon>
        <taxon>environmental samples</taxon>
    </lineage>
</organism>
<dbReference type="GO" id="GO:0005886">
    <property type="term" value="C:plasma membrane"/>
    <property type="evidence" value="ECO:0007669"/>
    <property type="project" value="TreeGrafter"/>
</dbReference>
<dbReference type="PANTHER" id="PTHR37313">
    <property type="entry name" value="UPF0749 PROTEIN RV1825"/>
    <property type="match status" value="1"/>
</dbReference>
<protein>
    <submittedName>
        <fullName evidence="3">FIG215594: Membrane spanning protein</fullName>
    </submittedName>
</protein>
<keyword evidence="2" id="KW-0175">Coiled coil</keyword>
<sequence>MARRSVADVIARGRRVLLRAMSRQRRRHSDRTALGRLLTATVCLIASLMVVASALNARGTDLRPGRNTDLVSLVQAQSRQNSDLAEQLTGLRREVDALTTDPNDNTNLLPLLEEQSRYAGLQAVVGPAVTVTLDDAPTSVIAEGVEPDYLVVHQQDIQAVVNALWQGGAEAMTIQGQRVISTTGIKCVGNTVVLHGIPYAPPYVITAIGNPEQLQTALNSSDFIDIYKQYVDAYGLVYTEDVEPRVELPSHQGALELQHASIYQDAPAPRVIASPTPR</sequence>
<evidence type="ECO:0000256" key="1">
    <source>
        <dbReference type="ARBA" id="ARBA00009108"/>
    </source>
</evidence>
<name>A0A6J4NHM4_9ACTN</name>
<proteinExistence type="inferred from homology"/>
<comment type="similarity">
    <text evidence="1">Belongs to the UPF0749 family.</text>
</comment>
<dbReference type="InterPro" id="IPR010273">
    <property type="entry name" value="DUF881"/>
</dbReference>
<dbReference type="Gene3D" id="3.30.70.1880">
    <property type="entry name" value="Protein of unknown function DUF881"/>
    <property type="match status" value="1"/>
</dbReference>
<dbReference type="Pfam" id="PF05949">
    <property type="entry name" value="DUF881"/>
    <property type="match status" value="1"/>
</dbReference>
<evidence type="ECO:0000256" key="2">
    <source>
        <dbReference type="SAM" id="Coils"/>
    </source>
</evidence>
<gene>
    <name evidence="3" type="ORF">AVDCRST_MAG75-1096</name>
</gene>
<reference evidence="3" key="1">
    <citation type="submission" date="2020-02" db="EMBL/GenBank/DDBJ databases">
        <authorList>
            <person name="Meier V. D."/>
        </authorList>
    </citation>
    <scope>NUCLEOTIDE SEQUENCE</scope>
    <source>
        <strain evidence="3">AVDCRST_MAG75</strain>
    </source>
</reference>
<dbReference type="PANTHER" id="PTHR37313:SF4">
    <property type="entry name" value="CONSERVED MEMBRANE PROTEIN-RELATED"/>
    <property type="match status" value="1"/>
</dbReference>
<feature type="coiled-coil region" evidence="2">
    <location>
        <begin position="74"/>
        <end position="101"/>
    </location>
</feature>